<feature type="non-terminal residue" evidence="2">
    <location>
        <position position="1"/>
    </location>
</feature>
<gene>
    <name evidence="2" type="primary">PDGFA</name>
</gene>
<dbReference type="EMBL" id="HAEC01012251">
    <property type="protein sequence ID" value="SBQ80468.1"/>
    <property type="molecule type" value="Transcribed_RNA"/>
</dbReference>
<proteinExistence type="predicted"/>
<evidence type="ECO:0000313" key="2">
    <source>
        <dbReference type="EMBL" id="SBQ80468.1"/>
    </source>
</evidence>
<accession>A0A1A8HAG1</accession>
<sequence length="65" mass="6947">HHQQATWVKCLAQGHDDSDKPSEARTCNPPTTGWAPKSSTVVAPDDCENGLKSHSGVFLLSDSSI</sequence>
<evidence type="ECO:0000256" key="1">
    <source>
        <dbReference type="SAM" id="MobiDB-lite"/>
    </source>
</evidence>
<feature type="region of interest" description="Disordered" evidence="1">
    <location>
        <begin position="12"/>
        <end position="40"/>
    </location>
</feature>
<protein>
    <submittedName>
        <fullName evidence="2">Platelet-derived growth factor alpha polypeptide</fullName>
    </submittedName>
</protein>
<reference evidence="2" key="1">
    <citation type="submission" date="2016-05" db="EMBL/GenBank/DDBJ databases">
        <authorList>
            <person name="Lavstsen T."/>
            <person name="Jespersen J.S."/>
        </authorList>
    </citation>
    <scope>NUCLEOTIDE SEQUENCE</scope>
    <source>
        <tissue evidence="2">Brain</tissue>
    </source>
</reference>
<dbReference type="AlphaFoldDB" id="A0A1A8HAG1"/>
<reference evidence="2" key="2">
    <citation type="submission" date="2016-06" db="EMBL/GenBank/DDBJ databases">
        <title>The genome of a short-lived fish provides insights into sex chromosome evolution and the genetic control of aging.</title>
        <authorList>
            <person name="Reichwald K."/>
            <person name="Felder M."/>
            <person name="Petzold A."/>
            <person name="Koch P."/>
            <person name="Groth M."/>
            <person name="Platzer M."/>
        </authorList>
    </citation>
    <scope>NUCLEOTIDE SEQUENCE</scope>
    <source>
        <tissue evidence="2">Brain</tissue>
    </source>
</reference>
<organism evidence="2">
    <name type="scientific">Nothobranchius korthausae</name>
    <dbReference type="NCBI Taxonomy" id="1143690"/>
    <lineage>
        <taxon>Eukaryota</taxon>
        <taxon>Metazoa</taxon>
        <taxon>Chordata</taxon>
        <taxon>Craniata</taxon>
        <taxon>Vertebrata</taxon>
        <taxon>Euteleostomi</taxon>
        <taxon>Actinopterygii</taxon>
        <taxon>Neopterygii</taxon>
        <taxon>Teleostei</taxon>
        <taxon>Neoteleostei</taxon>
        <taxon>Acanthomorphata</taxon>
        <taxon>Ovalentaria</taxon>
        <taxon>Atherinomorphae</taxon>
        <taxon>Cyprinodontiformes</taxon>
        <taxon>Nothobranchiidae</taxon>
        <taxon>Nothobranchius</taxon>
    </lineage>
</organism>
<feature type="non-terminal residue" evidence="2">
    <location>
        <position position="65"/>
    </location>
</feature>
<name>A0A1A8HAG1_9TELE</name>
<feature type="compositionally biased region" description="Basic and acidic residues" evidence="1">
    <location>
        <begin position="14"/>
        <end position="23"/>
    </location>
</feature>